<comment type="caution">
    <text evidence="2">The sequence shown here is derived from an EMBL/GenBank/DDBJ whole genome shotgun (WGS) entry which is preliminary data.</text>
</comment>
<evidence type="ECO:0000256" key="1">
    <source>
        <dbReference type="SAM" id="MobiDB-lite"/>
    </source>
</evidence>
<feature type="region of interest" description="Disordered" evidence="1">
    <location>
        <begin position="30"/>
        <end position="211"/>
    </location>
</feature>
<protein>
    <submittedName>
        <fullName evidence="2">Uncharacterized protein</fullName>
    </submittedName>
</protein>
<feature type="compositionally biased region" description="Basic and acidic residues" evidence="1">
    <location>
        <begin position="368"/>
        <end position="383"/>
    </location>
</feature>
<feature type="region of interest" description="Disordered" evidence="1">
    <location>
        <begin position="574"/>
        <end position="601"/>
    </location>
</feature>
<gene>
    <name evidence="2" type="ORF">AX774_g1925</name>
</gene>
<dbReference type="PANTHER" id="PTHR22684">
    <property type="entry name" value="NULP1-RELATED"/>
    <property type="match status" value="1"/>
</dbReference>
<feature type="compositionally biased region" description="Low complexity" evidence="1">
    <location>
        <begin position="54"/>
        <end position="64"/>
    </location>
</feature>
<feature type="compositionally biased region" description="Basic residues" evidence="1">
    <location>
        <begin position="99"/>
        <end position="108"/>
    </location>
</feature>
<dbReference type="GO" id="GO:0072344">
    <property type="term" value="P:rescue of stalled ribosome"/>
    <property type="evidence" value="ECO:0007669"/>
    <property type="project" value="TreeGrafter"/>
</dbReference>
<feature type="compositionally biased region" description="Low complexity" evidence="1">
    <location>
        <begin position="724"/>
        <end position="743"/>
    </location>
</feature>
<evidence type="ECO:0000313" key="3">
    <source>
        <dbReference type="Proteomes" id="UP000188320"/>
    </source>
</evidence>
<dbReference type="Proteomes" id="UP000188320">
    <property type="component" value="Unassembled WGS sequence"/>
</dbReference>
<dbReference type="PANTHER" id="PTHR22684:SF0">
    <property type="entry name" value="RIBOSOME QUALITY CONTROL COMPLEX SUBUNIT TCF25"/>
    <property type="match status" value="1"/>
</dbReference>
<sequence length="917" mass="102179">MSNRAIKKILKSRGYDELEANLERVKRLELEKNREKLEQEQAEEGEDGVAIDETAATTTTTTTTSKKKKAKAKAKKENVGFGLLENLEDFGGMDTGASKSKKKKKKKKNAEVEETEDGEQGAIELENEVAVIEENSNENDVMEEQQPSGEEKDRDDKEKNERDTEEKASKQPKEKGTAANKKKNKNKKNKKGKEKKEGASQMKGDEVSATRGIDEDLRRRIEENLQLCRELVGGDIKCMNAGEEIKRRLGGEEKEKEKGRRRYILRQGLERRRYIFAKPGFTWPAMSKETGLSIERINIDDEEFSDIKERSEKAADGGTWFMANYSNKYQEAQLEFVACLILFRMEVFNTGEIAQLEIFGGSGQVSNGDERIGQTEKTERSQQTERTGPPGKLGSVGTSDFGIPHVENQFFKPILVSEEFEQGYTVMELLASAFVERSGSLYRSREAGQWLKLGVSRAIELVNNSETDKIESSPDKFINCESLLALGNSVKEELCTYVIPLNLSRHIVASDYQTLISKLPESIKSNDSFAFDPLPPPDDINPTTLLLDNYGLDRRGLNNRESLTRFAERLLAELNNRNPRPRPHPRGNNDDDDDDFDLDLDNGHEPGITRILRAFLPWLRNNNNYNADEIDEIEQLLQQQNLADDTTTTTTTNDNGNDNDNDNNTNDPVPVNSAIGNSLYDFLANALAPVRNATNSLLYNGPTTDTQETNPNANVNSVLESHPHSNPGPDPNSDSDSGSDSGSEYYFDAEEQHSFVPFFSSLQSAAFHSLVQGGSEGCFLSPQIIPLVHHPTPLNRLSISSPSVHSHHHNHSPICCPCLVSQPSLHHKARFPCCICTSLLAAVPLLFLQVPALHPSLATAVAAPCPYQMSLFQHTPQTHNRNAQQPPPHLIDGTPLCSLSFSYLVPPETSSVPLLIL</sequence>
<name>A0A1R1PUB7_ZANCU</name>
<feature type="compositionally biased region" description="Basic and acidic residues" evidence="1">
    <location>
        <begin position="149"/>
        <end position="176"/>
    </location>
</feature>
<dbReference type="EMBL" id="LSSK01000180">
    <property type="protein sequence ID" value="OMH84554.1"/>
    <property type="molecule type" value="Genomic_DNA"/>
</dbReference>
<feature type="compositionally biased region" description="Basic residues" evidence="1">
    <location>
        <begin position="65"/>
        <end position="74"/>
    </location>
</feature>
<feature type="compositionally biased region" description="Low complexity" evidence="1">
    <location>
        <begin position="646"/>
        <end position="667"/>
    </location>
</feature>
<feature type="compositionally biased region" description="Basic and acidic residues" evidence="1">
    <location>
        <begin position="30"/>
        <end position="39"/>
    </location>
</feature>
<feature type="compositionally biased region" description="Basic residues" evidence="1">
    <location>
        <begin position="180"/>
        <end position="193"/>
    </location>
</feature>
<feature type="compositionally biased region" description="Polar residues" evidence="1">
    <location>
        <begin position="698"/>
        <end position="719"/>
    </location>
</feature>
<dbReference type="Pfam" id="PF04910">
    <property type="entry name" value="Tcf25"/>
    <property type="match status" value="1"/>
</dbReference>
<proteinExistence type="predicted"/>
<dbReference type="GO" id="GO:1990112">
    <property type="term" value="C:RQC complex"/>
    <property type="evidence" value="ECO:0007669"/>
    <property type="project" value="TreeGrafter"/>
</dbReference>
<dbReference type="InterPro" id="IPR006994">
    <property type="entry name" value="TCF25/Rqc1"/>
</dbReference>
<accession>A0A1R1PUB7</accession>
<feature type="region of interest" description="Disordered" evidence="1">
    <location>
        <begin position="646"/>
        <end position="672"/>
    </location>
</feature>
<feature type="compositionally biased region" description="Acidic residues" evidence="1">
    <location>
        <begin position="590"/>
        <end position="600"/>
    </location>
</feature>
<feature type="region of interest" description="Disordered" evidence="1">
    <location>
        <begin position="698"/>
        <end position="744"/>
    </location>
</feature>
<dbReference type="OrthoDB" id="205993at2759"/>
<keyword evidence="3" id="KW-1185">Reference proteome</keyword>
<organism evidence="2 3">
    <name type="scientific">Zancudomyces culisetae</name>
    <name type="common">Gut fungus</name>
    <name type="synonym">Smittium culisetae</name>
    <dbReference type="NCBI Taxonomy" id="1213189"/>
    <lineage>
        <taxon>Eukaryota</taxon>
        <taxon>Fungi</taxon>
        <taxon>Fungi incertae sedis</taxon>
        <taxon>Zoopagomycota</taxon>
        <taxon>Kickxellomycotina</taxon>
        <taxon>Harpellomycetes</taxon>
        <taxon>Harpellales</taxon>
        <taxon>Legeriomycetaceae</taxon>
        <taxon>Zancudomyces</taxon>
    </lineage>
</organism>
<feature type="region of interest" description="Disordered" evidence="1">
    <location>
        <begin position="366"/>
        <end position="396"/>
    </location>
</feature>
<feature type="compositionally biased region" description="Basic and acidic residues" evidence="1">
    <location>
        <begin position="194"/>
        <end position="211"/>
    </location>
</feature>
<feature type="compositionally biased region" description="Acidic residues" evidence="1">
    <location>
        <begin position="40"/>
        <end position="50"/>
    </location>
</feature>
<dbReference type="GO" id="GO:1990116">
    <property type="term" value="P:ribosome-associated ubiquitin-dependent protein catabolic process"/>
    <property type="evidence" value="ECO:0007669"/>
    <property type="project" value="TreeGrafter"/>
</dbReference>
<dbReference type="AlphaFoldDB" id="A0A1R1PUB7"/>
<evidence type="ECO:0000313" key="2">
    <source>
        <dbReference type="EMBL" id="OMH84554.1"/>
    </source>
</evidence>
<reference evidence="3" key="1">
    <citation type="submission" date="2017-01" db="EMBL/GenBank/DDBJ databases">
        <authorList>
            <person name="Wang Y."/>
            <person name="White M."/>
            <person name="Kvist S."/>
            <person name="Moncalvo J.-M."/>
        </authorList>
    </citation>
    <scope>NUCLEOTIDE SEQUENCE [LARGE SCALE GENOMIC DNA]</scope>
    <source>
        <strain evidence="3">COL-18-3</strain>
    </source>
</reference>